<evidence type="ECO:0000256" key="10">
    <source>
        <dbReference type="ARBA" id="ARBA00023170"/>
    </source>
</evidence>
<dbReference type="Pfam" id="PF08263">
    <property type="entry name" value="LRRNT_2"/>
    <property type="match status" value="2"/>
</dbReference>
<feature type="chain" id="PRO_5045593192" description="Leucine-rich repeat-containing N-terminal plant-type domain-containing protein" evidence="12">
    <location>
        <begin position="22"/>
        <end position="311"/>
    </location>
</feature>
<comment type="caution">
    <text evidence="14">The sequence shown here is derived from an EMBL/GenBank/DDBJ whole genome shotgun (WGS) entry which is preliminary data.</text>
</comment>
<keyword evidence="8" id="KW-1133">Transmembrane helix</keyword>
<dbReference type="InterPro" id="IPR001611">
    <property type="entry name" value="Leu-rich_rpt"/>
</dbReference>
<dbReference type="Gene3D" id="3.80.10.10">
    <property type="entry name" value="Ribonuclease Inhibitor"/>
    <property type="match status" value="3"/>
</dbReference>
<feature type="non-terminal residue" evidence="14">
    <location>
        <position position="311"/>
    </location>
</feature>
<evidence type="ECO:0000313" key="15">
    <source>
        <dbReference type="Proteomes" id="UP001174677"/>
    </source>
</evidence>
<name>A0ABQ9L7A6_HEVBR</name>
<dbReference type="SMART" id="SM00369">
    <property type="entry name" value="LRR_TYP"/>
    <property type="match status" value="3"/>
</dbReference>
<keyword evidence="9" id="KW-0472">Membrane</keyword>
<gene>
    <name evidence="14" type="ORF">P3X46_025647</name>
</gene>
<dbReference type="SUPFAM" id="SSF52058">
    <property type="entry name" value="L domain-like"/>
    <property type="match status" value="1"/>
</dbReference>
<feature type="domain" description="Leucine-rich repeat-containing N-terminal plant-type" evidence="13">
    <location>
        <begin position="36"/>
        <end position="61"/>
    </location>
</feature>
<reference evidence="14" key="1">
    <citation type="journal article" date="2023" name="Plant Biotechnol. J.">
        <title>Chromosome-level wild Hevea brasiliensis genome provides new tools for genomic-assisted breeding and valuable loci to elevate rubber yield.</title>
        <authorList>
            <person name="Cheng H."/>
            <person name="Song X."/>
            <person name="Hu Y."/>
            <person name="Wu T."/>
            <person name="Yang Q."/>
            <person name="An Z."/>
            <person name="Feng S."/>
            <person name="Deng Z."/>
            <person name="Wu W."/>
            <person name="Zeng X."/>
            <person name="Tu M."/>
            <person name="Wang X."/>
            <person name="Huang H."/>
        </authorList>
    </citation>
    <scope>NUCLEOTIDE SEQUENCE</scope>
    <source>
        <strain evidence="14">MT/VB/25A 57/8</strain>
    </source>
</reference>
<keyword evidence="11" id="KW-0325">Glycoprotein</keyword>
<keyword evidence="5" id="KW-0812">Transmembrane</keyword>
<dbReference type="PANTHER" id="PTHR48061">
    <property type="entry name" value="LEUCINE-RICH REPEAT RECEPTOR PROTEIN KINASE EMS1-LIKE-RELATED"/>
    <property type="match status" value="1"/>
</dbReference>
<keyword evidence="15" id="KW-1185">Reference proteome</keyword>
<sequence length="311" mass="35094">MGWLAHFLSFLLFHLHFHASSFSFNSSSSAMLCQHDQSLALLQFKKTFSITSDASTWEWDSSYPKPSPKIESWKEGTDCCSWDGITCDLETGNVIGLHLSNSLLYGPIYSNNPLFFLYHLQSLDLSYNDFNNSHLSPQFGQFLNLTYLNLSSSNFGGEFPFEISYLSGLVSLDLSWNHFLILETTIFNKLAQNLTQLQELDLTFVNMSLVAPSSLMNLSSSLTYLKLRYCGLHGKIPDISHLSKLFTLHLSRNFGFDYYGGLSIEPMIFEKLVRNLTMVRDLDLSIVNMSIVAPSSLMNLSSSLSSLALEF</sequence>
<proteinExistence type="inferred from homology"/>
<comment type="subcellular location">
    <subcellularLocation>
        <location evidence="1">Cell membrane</location>
        <topology evidence="1">Single-pass type I membrane protein</topology>
    </subcellularLocation>
</comment>
<keyword evidence="3" id="KW-1003">Cell membrane</keyword>
<evidence type="ECO:0000256" key="12">
    <source>
        <dbReference type="SAM" id="SignalP"/>
    </source>
</evidence>
<evidence type="ECO:0000313" key="14">
    <source>
        <dbReference type="EMBL" id="KAJ9160226.1"/>
    </source>
</evidence>
<dbReference type="InterPro" id="IPR013210">
    <property type="entry name" value="LRR_N_plant-typ"/>
</dbReference>
<comment type="similarity">
    <text evidence="2">Belongs to the RLP family.</text>
</comment>
<feature type="domain" description="Leucine-rich repeat-containing N-terminal plant-type" evidence="13">
    <location>
        <begin position="65"/>
        <end position="88"/>
    </location>
</feature>
<keyword evidence="7" id="KW-0677">Repeat</keyword>
<feature type="signal peptide" evidence="12">
    <location>
        <begin position="1"/>
        <end position="21"/>
    </location>
</feature>
<protein>
    <recommendedName>
        <fullName evidence="13">Leucine-rich repeat-containing N-terminal plant-type domain-containing protein</fullName>
    </recommendedName>
</protein>
<dbReference type="InterPro" id="IPR046956">
    <property type="entry name" value="RLP23-like"/>
</dbReference>
<keyword evidence="4" id="KW-0433">Leucine-rich repeat</keyword>
<dbReference type="InterPro" id="IPR032675">
    <property type="entry name" value="LRR_dom_sf"/>
</dbReference>
<dbReference type="Proteomes" id="UP001174677">
    <property type="component" value="Chromosome 14"/>
</dbReference>
<keyword evidence="10" id="KW-0675">Receptor</keyword>
<evidence type="ECO:0000259" key="13">
    <source>
        <dbReference type="Pfam" id="PF08263"/>
    </source>
</evidence>
<accession>A0ABQ9L7A6</accession>
<dbReference type="PANTHER" id="PTHR48061:SF46">
    <property type="entry name" value="LEUCINE-RICH REPEAT-CONTAINING N-TERMINAL PLANT-TYPE DOMAIN-CONTAINING PROTEIN"/>
    <property type="match status" value="1"/>
</dbReference>
<organism evidence="14 15">
    <name type="scientific">Hevea brasiliensis</name>
    <name type="common">Para rubber tree</name>
    <name type="synonym">Siphonia brasiliensis</name>
    <dbReference type="NCBI Taxonomy" id="3981"/>
    <lineage>
        <taxon>Eukaryota</taxon>
        <taxon>Viridiplantae</taxon>
        <taxon>Streptophyta</taxon>
        <taxon>Embryophyta</taxon>
        <taxon>Tracheophyta</taxon>
        <taxon>Spermatophyta</taxon>
        <taxon>Magnoliopsida</taxon>
        <taxon>eudicotyledons</taxon>
        <taxon>Gunneridae</taxon>
        <taxon>Pentapetalae</taxon>
        <taxon>rosids</taxon>
        <taxon>fabids</taxon>
        <taxon>Malpighiales</taxon>
        <taxon>Euphorbiaceae</taxon>
        <taxon>Crotonoideae</taxon>
        <taxon>Micrandreae</taxon>
        <taxon>Hevea</taxon>
    </lineage>
</organism>
<evidence type="ECO:0000256" key="6">
    <source>
        <dbReference type="ARBA" id="ARBA00022729"/>
    </source>
</evidence>
<evidence type="ECO:0000256" key="8">
    <source>
        <dbReference type="ARBA" id="ARBA00022989"/>
    </source>
</evidence>
<keyword evidence="6 12" id="KW-0732">Signal</keyword>
<evidence type="ECO:0000256" key="2">
    <source>
        <dbReference type="ARBA" id="ARBA00009592"/>
    </source>
</evidence>
<dbReference type="Pfam" id="PF00560">
    <property type="entry name" value="LRR_1"/>
    <property type="match status" value="2"/>
</dbReference>
<evidence type="ECO:0000256" key="4">
    <source>
        <dbReference type="ARBA" id="ARBA00022614"/>
    </source>
</evidence>
<dbReference type="EMBL" id="JARPOI010000014">
    <property type="protein sequence ID" value="KAJ9160226.1"/>
    <property type="molecule type" value="Genomic_DNA"/>
</dbReference>
<evidence type="ECO:0000256" key="1">
    <source>
        <dbReference type="ARBA" id="ARBA00004251"/>
    </source>
</evidence>
<evidence type="ECO:0000256" key="11">
    <source>
        <dbReference type="ARBA" id="ARBA00023180"/>
    </source>
</evidence>
<evidence type="ECO:0000256" key="9">
    <source>
        <dbReference type="ARBA" id="ARBA00023136"/>
    </source>
</evidence>
<evidence type="ECO:0000256" key="3">
    <source>
        <dbReference type="ARBA" id="ARBA00022475"/>
    </source>
</evidence>
<evidence type="ECO:0000256" key="7">
    <source>
        <dbReference type="ARBA" id="ARBA00022737"/>
    </source>
</evidence>
<evidence type="ECO:0000256" key="5">
    <source>
        <dbReference type="ARBA" id="ARBA00022692"/>
    </source>
</evidence>
<dbReference type="InterPro" id="IPR003591">
    <property type="entry name" value="Leu-rich_rpt_typical-subtyp"/>
</dbReference>